<evidence type="ECO:0000256" key="1">
    <source>
        <dbReference type="SAM" id="SignalP"/>
    </source>
</evidence>
<reference evidence="2" key="1">
    <citation type="submission" date="2022-03" db="EMBL/GenBank/DDBJ databases">
        <title>Genome Identification and Characterization of new species Bdellovibrio reynosense LBG001 sp. nov. from a Mexico soil sample.</title>
        <authorList>
            <person name="Camilli A."/>
            <person name="Ajao Y."/>
            <person name="Guo X."/>
        </authorList>
    </citation>
    <scope>NUCLEOTIDE SEQUENCE</scope>
    <source>
        <strain evidence="2">LBG001</strain>
    </source>
</reference>
<keyword evidence="1" id="KW-0732">Signal</keyword>
<keyword evidence="3" id="KW-1185">Reference proteome</keyword>
<evidence type="ECO:0008006" key="4">
    <source>
        <dbReference type="Google" id="ProtNLM"/>
    </source>
</evidence>
<name>A0ABY4CGD3_9BACT</name>
<dbReference type="RefSeq" id="WP_243540343.1">
    <property type="nucleotide sequence ID" value="NZ_CP093442.1"/>
</dbReference>
<dbReference type="Proteomes" id="UP000830116">
    <property type="component" value="Chromosome"/>
</dbReference>
<sequence>MKAFLTTLILSLFASSALAVANSMTISGRLFKPDGSVLNSATVAFEFSVYDPAETCVLYREQSAVYDLSSSDGLFEHPLGTGTVGFGGSLLDVFNSSASSISCDGGGTYTPAGTNPYLLKIKFHDGTGWKTFTSTVPLRPIGQSMYAHRAGKVGELAASDLLTKPGVGCGAGSILNFDGTTVSCSNSVADGFLAGLSVDKLISAAGKYFDYKPNGVACNNNETLKYTTGTGWVCAAAAAGGGGSVNSVSANPPLSITGSATDPVVNMTASSAVTDGYLTQADWSTFNGKQNSNAELNGIAGIALTGIVQRTGAGAYTALGVSAPLNVTAGNLGISNISAGLITSGTLSQSVLPSTAVIDGGNSSAATMTVGTSSFQTLNLVTDGTTRVNIDKSGTVKISNALLMKSTTSVAGSTIDFANGNLFSTTSSCGAFTFHNIKDGGSYSFIVQGASSTTCSFLAFSDAGSTALTMHMPPDHGPTIPSKHTLYSLLVSGTHVYVTWIPGY</sequence>
<feature type="chain" id="PRO_5045425185" description="Cell wall anchor protein" evidence="1">
    <location>
        <begin position="20"/>
        <end position="504"/>
    </location>
</feature>
<gene>
    <name evidence="2" type="ORF">MNR06_06630</name>
</gene>
<evidence type="ECO:0000313" key="3">
    <source>
        <dbReference type="Proteomes" id="UP000830116"/>
    </source>
</evidence>
<evidence type="ECO:0000313" key="2">
    <source>
        <dbReference type="EMBL" id="UOF02623.1"/>
    </source>
</evidence>
<proteinExistence type="predicted"/>
<protein>
    <recommendedName>
        <fullName evidence="4">Cell wall anchor protein</fullName>
    </recommendedName>
</protein>
<feature type="signal peptide" evidence="1">
    <location>
        <begin position="1"/>
        <end position="19"/>
    </location>
</feature>
<organism evidence="2 3">
    <name type="scientific">Bdellovibrio reynosensis</name>
    <dbReference type="NCBI Taxonomy" id="2835041"/>
    <lineage>
        <taxon>Bacteria</taxon>
        <taxon>Pseudomonadati</taxon>
        <taxon>Bdellovibrionota</taxon>
        <taxon>Bdellovibrionia</taxon>
        <taxon>Bdellovibrionales</taxon>
        <taxon>Pseudobdellovibrionaceae</taxon>
        <taxon>Bdellovibrio</taxon>
    </lineage>
</organism>
<dbReference type="EMBL" id="CP093442">
    <property type="protein sequence ID" value="UOF02623.1"/>
    <property type="molecule type" value="Genomic_DNA"/>
</dbReference>
<accession>A0ABY4CGD3</accession>